<evidence type="ECO:0000313" key="1">
    <source>
        <dbReference type="EMBL" id="MEU1951982.1"/>
    </source>
</evidence>
<dbReference type="InterPro" id="IPR050563">
    <property type="entry name" value="4-hydroxybenzoyl-CoA_TE"/>
</dbReference>
<dbReference type="Gene3D" id="3.10.129.10">
    <property type="entry name" value="Hotdog Thioesterase"/>
    <property type="match status" value="1"/>
</dbReference>
<reference evidence="1 2" key="1">
    <citation type="submission" date="2024-06" db="EMBL/GenBank/DDBJ databases">
        <title>The Natural Products Discovery Center: Release of the First 8490 Sequenced Strains for Exploring Actinobacteria Biosynthetic Diversity.</title>
        <authorList>
            <person name="Kalkreuter E."/>
            <person name="Kautsar S.A."/>
            <person name="Yang D."/>
            <person name="Bader C.D."/>
            <person name="Teijaro C.N."/>
            <person name="Fluegel L."/>
            <person name="Davis C.M."/>
            <person name="Simpson J.R."/>
            <person name="Lauterbach L."/>
            <person name="Steele A.D."/>
            <person name="Gui C."/>
            <person name="Meng S."/>
            <person name="Li G."/>
            <person name="Viehrig K."/>
            <person name="Ye F."/>
            <person name="Su P."/>
            <person name="Kiefer A.F."/>
            <person name="Nichols A."/>
            <person name="Cepeda A.J."/>
            <person name="Yan W."/>
            <person name="Fan B."/>
            <person name="Jiang Y."/>
            <person name="Adhikari A."/>
            <person name="Zheng C.-J."/>
            <person name="Schuster L."/>
            <person name="Cowan T.M."/>
            <person name="Smanski M.J."/>
            <person name="Chevrette M.G."/>
            <person name="De Carvalho L.P.S."/>
            <person name="Shen B."/>
        </authorList>
    </citation>
    <scope>NUCLEOTIDE SEQUENCE [LARGE SCALE GENOMIC DNA]</scope>
    <source>
        <strain evidence="1 2">NPDC019708</strain>
    </source>
</reference>
<name>A0ABV2WM71_9NOCA</name>
<evidence type="ECO:0000313" key="2">
    <source>
        <dbReference type="Proteomes" id="UP001550628"/>
    </source>
</evidence>
<dbReference type="RefSeq" id="WP_030520322.1">
    <property type="nucleotide sequence ID" value="NZ_JBEYBD010000001.1"/>
</dbReference>
<dbReference type="PANTHER" id="PTHR31793">
    <property type="entry name" value="4-HYDROXYBENZOYL-COA THIOESTERASE FAMILY MEMBER"/>
    <property type="match status" value="1"/>
</dbReference>
<dbReference type="Pfam" id="PF13279">
    <property type="entry name" value="4HBT_2"/>
    <property type="match status" value="1"/>
</dbReference>
<dbReference type="SUPFAM" id="SSF54637">
    <property type="entry name" value="Thioesterase/thiol ester dehydrase-isomerase"/>
    <property type="match status" value="1"/>
</dbReference>
<dbReference type="CDD" id="cd00586">
    <property type="entry name" value="4HBT"/>
    <property type="match status" value="1"/>
</dbReference>
<sequence length="167" mass="18307">MSDGLPTPDQLTALPGTVTGTVTAETLDGGDHMNVVQYLRWGTEGADALVRAVGIDDTYRAERKMGLFTARHHLSYTSELREGDRFAVAGRILDRGAKAVHMMTFLVDTGRGRIANTLEILLVHVDLRHRRAVELPADIADSLDEHIARSRALPWQAPLCGAIGIRR</sequence>
<dbReference type="GeneID" id="96241900"/>
<proteinExistence type="predicted"/>
<dbReference type="EMBL" id="JBEYBF010000004">
    <property type="protein sequence ID" value="MEU1951982.1"/>
    <property type="molecule type" value="Genomic_DNA"/>
</dbReference>
<keyword evidence="2" id="KW-1185">Reference proteome</keyword>
<organism evidence="1 2">
    <name type="scientific">Nocardia rhamnosiphila</name>
    <dbReference type="NCBI Taxonomy" id="426716"/>
    <lineage>
        <taxon>Bacteria</taxon>
        <taxon>Bacillati</taxon>
        <taxon>Actinomycetota</taxon>
        <taxon>Actinomycetes</taxon>
        <taxon>Mycobacteriales</taxon>
        <taxon>Nocardiaceae</taxon>
        <taxon>Nocardia</taxon>
    </lineage>
</organism>
<dbReference type="InterPro" id="IPR029069">
    <property type="entry name" value="HotDog_dom_sf"/>
</dbReference>
<comment type="caution">
    <text evidence="1">The sequence shown here is derived from an EMBL/GenBank/DDBJ whole genome shotgun (WGS) entry which is preliminary data.</text>
</comment>
<dbReference type="PANTHER" id="PTHR31793:SF2">
    <property type="entry name" value="BLR1345 PROTEIN"/>
    <property type="match status" value="1"/>
</dbReference>
<protein>
    <submittedName>
        <fullName evidence="1">Thioesterase family protein</fullName>
    </submittedName>
</protein>
<dbReference type="Proteomes" id="UP001550628">
    <property type="component" value="Unassembled WGS sequence"/>
</dbReference>
<accession>A0ABV2WM71</accession>
<gene>
    <name evidence="1" type="ORF">ABZ510_08975</name>
</gene>